<organism evidence="1 2">
    <name type="scientific">Rhodopirellula sallentina SM41</name>
    <dbReference type="NCBI Taxonomy" id="1263870"/>
    <lineage>
        <taxon>Bacteria</taxon>
        <taxon>Pseudomonadati</taxon>
        <taxon>Planctomycetota</taxon>
        <taxon>Planctomycetia</taxon>
        <taxon>Pirellulales</taxon>
        <taxon>Pirellulaceae</taxon>
        <taxon>Rhodopirellula</taxon>
    </lineage>
</organism>
<dbReference type="EMBL" id="ANOH01000032">
    <property type="protein sequence ID" value="EMI58210.1"/>
    <property type="molecule type" value="Genomic_DNA"/>
</dbReference>
<keyword evidence="2" id="KW-1185">Reference proteome</keyword>
<comment type="caution">
    <text evidence="1">The sequence shown here is derived from an EMBL/GenBank/DDBJ whole genome shotgun (WGS) entry which is preliminary data.</text>
</comment>
<dbReference type="Proteomes" id="UP000011885">
    <property type="component" value="Unassembled WGS sequence"/>
</dbReference>
<dbReference type="PATRIC" id="fig|1263870.3.peg.375"/>
<protein>
    <submittedName>
        <fullName evidence="1">Uncharacterized protein</fullName>
    </submittedName>
</protein>
<evidence type="ECO:0000313" key="1">
    <source>
        <dbReference type="EMBL" id="EMI58210.1"/>
    </source>
</evidence>
<reference evidence="1 2" key="1">
    <citation type="journal article" date="2013" name="Mar. Genomics">
        <title>Expression of sulfatases in Rhodopirellula baltica and the diversity of sulfatases in the genus Rhodopirellula.</title>
        <authorList>
            <person name="Wegner C.E."/>
            <person name="Richter-Heitmann T."/>
            <person name="Klindworth A."/>
            <person name="Klockow C."/>
            <person name="Richter M."/>
            <person name="Achstetter T."/>
            <person name="Glockner F.O."/>
            <person name="Harder J."/>
        </authorList>
    </citation>
    <scope>NUCLEOTIDE SEQUENCE [LARGE SCALE GENOMIC DNA]</scope>
    <source>
        <strain evidence="1 2">SM41</strain>
    </source>
</reference>
<accession>M5U9Y5</accession>
<sequence>MFLLSHEVVEADSHSEVHSCQTASATQAKTPAHDILTQPFVIESIQPKRADASRTRHLPLGSASIISMDDQNDPNSFKATDPHSVALIKDNLLRILIQT</sequence>
<gene>
    <name evidence="1" type="ORF">RSSM_00342</name>
</gene>
<dbReference type="AlphaFoldDB" id="M5U9Y5"/>
<name>M5U9Y5_9BACT</name>
<proteinExistence type="predicted"/>
<evidence type="ECO:0000313" key="2">
    <source>
        <dbReference type="Proteomes" id="UP000011885"/>
    </source>
</evidence>